<dbReference type="RefSeq" id="WP_123389704.1">
    <property type="nucleotide sequence ID" value="NZ_RKHO01000001.1"/>
</dbReference>
<keyword evidence="1" id="KW-1133">Transmembrane helix</keyword>
<organism evidence="3 4">
    <name type="scientific">Nocardioides aurantiacus</name>
    <dbReference type="NCBI Taxonomy" id="86796"/>
    <lineage>
        <taxon>Bacteria</taxon>
        <taxon>Bacillati</taxon>
        <taxon>Actinomycetota</taxon>
        <taxon>Actinomycetes</taxon>
        <taxon>Propionibacteriales</taxon>
        <taxon>Nocardioidaceae</taxon>
        <taxon>Nocardioides</taxon>
    </lineage>
</organism>
<dbReference type="AlphaFoldDB" id="A0A3N2CT65"/>
<feature type="domain" description="Low molecular weight protein antigen 6 PH" evidence="2">
    <location>
        <begin position="62"/>
        <end position="119"/>
    </location>
</feature>
<comment type="caution">
    <text evidence="3">The sequence shown here is derived from an EMBL/GenBank/DDBJ whole genome shotgun (WGS) entry which is preliminary data.</text>
</comment>
<dbReference type="Proteomes" id="UP000281738">
    <property type="component" value="Unassembled WGS sequence"/>
</dbReference>
<evidence type="ECO:0000256" key="1">
    <source>
        <dbReference type="SAM" id="Phobius"/>
    </source>
</evidence>
<proteinExistence type="predicted"/>
<sequence length="179" mass="18708">MQALGPTEVVRAPSARALGATMVALAVLGTGSTLLGGPTAVRTYAAPLVLFGLLGWAAFWRACVEVSDGGVRVVNTLRTVEVPWPALEEVEGRYGLRLRTAYGTVQAWAAQAPSGTQRARGEPGPAAVRVQARLEALRAAGHLDDGRLERPDLRRTWHSGTLAGVAVLAVATVVLPLLG</sequence>
<gene>
    <name evidence="3" type="ORF">EDD33_1424</name>
</gene>
<dbReference type="OrthoDB" id="5148800at2"/>
<keyword evidence="1" id="KW-0472">Membrane</keyword>
<protein>
    <submittedName>
        <fullName evidence="3">PH (Pleckstrin Homology) domain-containing protein</fullName>
    </submittedName>
</protein>
<name>A0A3N2CT65_9ACTN</name>
<feature type="transmembrane region" description="Helical" evidence="1">
    <location>
        <begin position="157"/>
        <end position="178"/>
    </location>
</feature>
<dbReference type="Pfam" id="PF10756">
    <property type="entry name" value="bPH_6"/>
    <property type="match status" value="1"/>
</dbReference>
<evidence type="ECO:0000313" key="3">
    <source>
        <dbReference type="EMBL" id="ROR90578.1"/>
    </source>
</evidence>
<accession>A0A3N2CT65</accession>
<keyword evidence="4" id="KW-1185">Reference proteome</keyword>
<feature type="transmembrane region" description="Helical" evidence="1">
    <location>
        <begin position="17"/>
        <end position="38"/>
    </location>
</feature>
<evidence type="ECO:0000313" key="4">
    <source>
        <dbReference type="Proteomes" id="UP000281738"/>
    </source>
</evidence>
<feature type="transmembrane region" description="Helical" evidence="1">
    <location>
        <begin position="44"/>
        <end position="63"/>
    </location>
</feature>
<reference evidence="3 4" key="1">
    <citation type="submission" date="2018-11" db="EMBL/GenBank/DDBJ databases">
        <title>Sequencing the genomes of 1000 actinobacteria strains.</title>
        <authorList>
            <person name="Klenk H.-P."/>
        </authorList>
    </citation>
    <scope>NUCLEOTIDE SEQUENCE [LARGE SCALE GENOMIC DNA]</scope>
    <source>
        <strain evidence="3 4">DSM 12652</strain>
    </source>
</reference>
<evidence type="ECO:0000259" key="2">
    <source>
        <dbReference type="Pfam" id="PF10756"/>
    </source>
</evidence>
<dbReference type="EMBL" id="RKHO01000001">
    <property type="protein sequence ID" value="ROR90578.1"/>
    <property type="molecule type" value="Genomic_DNA"/>
</dbReference>
<keyword evidence="1" id="KW-0812">Transmembrane</keyword>
<dbReference type="InterPro" id="IPR019692">
    <property type="entry name" value="CFP-6_PH"/>
</dbReference>